<reference evidence="1 2" key="1">
    <citation type="submission" date="2020-01" db="EMBL/GenBank/DDBJ databases">
        <authorList>
            <consortium name="DOE Joint Genome Institute"/>
            <person name="Haridas S."/>
            <person name="Albert R."/>
            <person name="Binder M."/>
            <person name="Bloem J."/>
            <person name="Labutti K."/>
            <person name="Salamov A."/>
            <person name="Andreopoulos B."/>
            <person name="Baker S.E."/>
            <person name="Barry K."/>
            <person name="Bills G."/>
            <person name="Bluhm B.H."/>
            <person name="Cannon C."/>
            <person name="Castanera R."/>
            <person name="Culley D.E."/>
            <person name="Daum C."/>
            <person name="Ezra D."/>
            <person name="Gonzalez J.B."/>
            <person name="Henrissat B."/>
            <person name="Kuo A."/>
            <person name="Liang C."/>
            <person name="Lipzen A."/>
            <person name="Lutzoni F."/>
            <person name="Magnuson J."/>
            <person name="Mondo S."/>
            <person name="Nolan M."/>
            <person name="Ohm R."/>
            <person name="Pangilinan J."/>
            <person name="Park H.-J.H."/>
            <person name="Ramirez L."/>
            <person name="Alfaro M."/>
            <person name="Sun H."/>
            <person name="Tritt A."/>
            <person name="Yoshinaga Y."/>
            <person name="Zwiers L.-H.L."/>
            <person name="Turgeon B.G."/>
            <person name="Goodwin S.B."/>
            <person name="Spatafora J.W."/>
            <person name="Crous P.W."/>
            <person name="Grigoriev I.V."/>
        </authorList>
    </citation>
    <scope>NUCLEOTIDE SEQUENCE [LARGE SCALE GENOMIC DNA]</scope>
    <source>
        <strain evidence="1 2">CBS 611.86</strain>
    </source>
</reference>
<dbReference type="Proteomes" id="UP000481861">
    <property type="component" value="Unassembled WGS sequence"/>
</dbReference>
<dbReference type="AlphaFoldDB" id="A0A7C8M079"/>
<comment type="caution">
    <text evidence="1">The sequence shown here is derived from an EMBL/GenBank/DDBJ whole genome shotgun (WGS) entry which is preliminary data.</text>
</comment>
<evidence type="ECO:0000313" key="1">
    <source>
        <dbReference type="EMBL" id="KAF2864816.1"/>
    </source>
</evidence>
<accession>A0A7C8M079</accession>
<gene>
    <name evidence="1" type="ORF">BDV95DRAFT_270055</name>
</gene>
<evidence type="ECO:0000313" key="2">
    <source>
        <dbReference type="Proteomes" id="UP000481861"/>
    </source>
</evidence>
<proteinExistence type="predicted"/>
<organism evidence="1 2">
    <name type="scientific">Massariosphaeria phaeospora</name>
    <dbReference type="NCBI Taxonomy" id="100035"/>
    <lineage>
        <taxon>Eukaryota</taxon>
        <taxon>Fungi</taxon>
        <taxon>Dikarya</taxon>
        <taxon>Ascomycota</taxon>
        <taxon>Pezizomycotina</taxon>
        <taxon>Dothideomycetes</taxon>
        <taxon>Pleosporomycetidae</taxon>
        <taxon>Pleosporales</taxon>
        <taxon>Pleosporales incertae sedis</taxon>
        <taxon>Massariosphaeria</taxon>
    </lineage>
</organism>
<name>A0A7C8M079_9PLEO</name>
<protein>
    <submittedName>
        <fullName evidence="1">Uncharacterized protein</fullName>
    </submittedName>
</protein>
<dbReference type="EMBL" id="JAADJZ010000039">
    <property type="protein sequence ID" value="KAF2864816.1"/>
    <property type="molecule type" value="Genomic_DNA"/>
</dbReference>
<keyword evidence="2" id="KW-1185">Reference proteome</keyword>
<sequence>MAGCSLRCTPSLLWRSPLRHLFPNLLSLFISTHQGAVPHASEKEATVIPRCYSRESFLARSPSSPNGLGTLQGASRPRWWRLPSTTPLA</sequence>